<dbReference type="PROSITE" id="PS00079">
    <property type="entry name" value="MULTICOPPER_OXIDASE1"/>
    <property type="match status" value="1"/>
</dbReference>
<dbReference type="GO" id="GO:0048046">
    <property type="term" value="C:apoplast"/>
    <property type="evidence" value="ECO:0007669"/>
    <property type="project" value="UniProtKB-SubCell"/>
</dbReference>
<dbReference type="PANTHER" id="PTHR11709:SF443">
    <property type="entry name" value="LACCASE-15"/>
    <property type="match status" value="1"/>
</dbReference>
<keyword evidence="11 12" id="KW-0439">Lignin degradation</keyword>
<dbReference type="InterPro" id="IPR034289">
    <property type="entry name" value="CuRO_3_LCC"/>
</dbReference>
<dbReference type="InterPro" id="IPR008972">
    <property type="entry name" value="Cupredoxin"/>
</dbReference>
<comment type="function">
    <text evidence="12">Lignin degradation and detoxification of lignin-derived products.</text>
</comment>
<keyword evidence="6 12" id="KW-0964">Secreted</keyword>
<evidence type="ECO:0000256" key="12">
    <source>
        <dbReference type="RuleBase" id="RU361119"/>
    </source>
</evidence>
<dbReference type="SUPFAM" id="SSF49503">
    <property type="entry name" value="Cupredoxins"/>
    <property type="match status" value="3"/>
</dbReference>
<keyword evidence="7 12" id="KW-0479">Metal-binding</keyword>
<keyword evidence="12" id="KW-0732">Signal</keyword>
<keyword evidence="10 12" id="KW-0186">Copper</keyword>
<dbReference type="Pfam" id="PF07731">
    <property type="entry name" value="Cu-oxidase_2"/>
    <property type="match status" value="1"/>
</dbReference>
<keyword evidence="8 12" id="KW-0677">Repeat</keyword>
<name>A0A9Q0JSF2_9MAGN</name>
<dbReference type="InterPro" id="IPR002355">
    <property type="entry name" value="Cu_oxidase_Cu_BS"/>
</dbReference>
<comment type="similarity">
    <text evidence="3 12">Belongs to the multicopper oxidase family.</text>
</comment>
<keyword evidence="5 12" id="KW-0052">Apoplast</keyword>
<dbReference type="PROSITE" id="PS00080">
    <property type="entry name" value="MULTICOPPER_OXIDASE2"/>
    <property type="match status" value="1"/>
</dbReference>
<dbReference type="GO" id="GO:0005507">
    <property type="term" value="F:copper ion binding"/>
    <property type="evidence" value="ECO:0007669"/>
    <property type="project" value="InterPro"/>
</dbReference>
<evidence type="ECO:0000256" key="9">
    <source>
        <dbReference type="ARBA" id="ARBA00023002"/>
    </source>
</evidence>
<evidence type="ECO:0000256" key="10">
    <source>
        <dbReference type="ARBA" id="ARBA00023008"/>
    </source>
</evidence>
<evidence type="ECO:0000313" key="16">
    <source>
        <dbReference type="EMBL" id="KAJ4949981.1"/>
    </source>
</evidence>
<organism evidence="16 17">
    <name type="scientific">Protea cynaroides</name>
    <dbReference type="NCBI Taxonomy" id="273540"/>
    <lineage>
        <taxon>Eukaryota</taxon>
        <taxon>Viridiplantae</taxon>
        <taxon>Streptophyta</taxon>
        <taxon>Embryophyta</taxon>
        <taxon>Tracheophyta</taxon>
        <taxon>Spermatophyta</taxon>
        <taxon>Magnoliopsida</taxon>
        <taxon>Proteales</taxon>
        <taxon>Proteaceae</taxon>
        <taxon>Protea</taxon>
    </lineage>
</organism>
<dbReference type="FunFam" id="2.60.40.420:FF:000049">
    <property type="entry name" value="Laccase"/>
    <property type="match status" value="1"/>
</dbReference>
<dbReference type="EMBL" id="JAMYWD010000012">
    <property type="protein sequence ID" value="KAJ4949981.1"/>
    <property type="molecule type" value="Genomic_DNA"/>
</dbReference>
<keyword evidence="9 12" id="KW-0560">Oxidoreductase</keyword>
<feature type="domain" description="Plastocyanin-like" evidence="15">
    <location>
        <begin position="34"/>
        <end position="147"/>
    </location>
</feature>
<gene>
    <name evidence="16" type="ORF">NE237_026813</name>
</gene>
<evidence type="ECO:0000256" key="3">
    <source>
        <dbReference type="ARBA" id="ARBA00010609"/>
    </source>
</evidence>
<dbReference type="GO" id="GO:0046274">
    <property type="term" value="P:lignin catabolic process"/>
    <property type="evidence" value="ECO:0007669"/>
    <property type="project" value="UniProtKB-KW"/>
</dbReference>
<dbReference type="Proteomes" id="UP001141806">
    <property type="component" value="Unassembled WGS sequence"/>
</dbReference>
<proteinExistence type="inferred from homology"/>
<dbReference type="Pfam" id="PF00394">
    <property type="entry name" value="Cu-oxidase"/>
    <property type="match status" value="1"/>
</dbReference>
<evidence type="ECO:0000256" key="2">
    <source>
        <dbReference type="ARBA" id="ARBA00004271"/>
    </source>
</evidence>
<dbReference type="GO" id="GO:0052716">
    <property type="term" value="F:hydroquinone:oxygen oxidoreductase activity"/>
    <property type="evidence" value="ECO:0007669"/>
    <property type="project" value="UniProtKB-EC"/>
</dbReference>
<dbReference type="InterPro" id="IPR033138">
    <property type="entry name" value="Cu_oxidase_CS"/>
</dbReference>
<evidence type="ECO:0000259" key="14">
    <source>
        <dbReference type="Pfam" id="PF07731"/>
    </source>
</evidence>
<dbReference type="Gene3D" id="2.60.40.420">
    <property type="entry name" value="Cupredoxins - blue copper proteins"/>
    <property type="match status" value="3"/>
</dbReference>
<dbReference type="CDD" id="cd13849">
    <property type="entry name" value="CuRO_1_LCC_plant"/>
    <property type="match status" value="1"/>
</dbReference>
<dbReference type="CDD" id="cd13897">
    <property type="entry name" value="CuRO_3_LCC_plant"/>
    <property type="match status" value="1"/>
</dbReference>
<evidence type="ECO:0000256" key="7">
    <source>
        <dbReference type="ARBA" id="ARBA00022723"/>
    </source>
</evidence>
<dbReference type="Pfam" id="PF07732">
    <property type="entry name" value="Cu-oxidase_3"/>
    <property type="match status" value="1"/>
</dbReference>
<dbReference type="InterPro" id="IPR001117">
    <property type="entry name" value="Cu-oxidase_2nd"/>
</dbReference>
<comment type="caution">
    <text evidence="16">The sequence shown here is derived from an EMBL/GenBank/DDBJ whole genome shotgun (WGS) entry which is preliminary data.</text>
</comment>
<dbReference type="InterPro" id="IPR045087">
    <property type="entry name" value="Cu-oxidase_fam"/>
</dbReference>
<dbReference type="AlphaFoldDB" id="A0A9Q0JSF2"/>
<dbReference type="InterPro" id="IPR011706">
    <property type="entry name" value="Cu-oxidase_C"/>
</dbReference>
<evidence type="ECO:0000256" key="8">
    <source>
        <dbReference type="ARBA" id="ARBA00022737"/>
    </source>
</evidence>
<evidence type="ECO:0000259" key="15">
    <source>
        <dbReference type="Pfam" id="PF07732"/>
    </source>
</evidence>
<sequence length="569" mass="63620">MCLRNMGLMFQLLGLLLFLDFFGCEALPHYTFVIKKTPYTRLCSTKNILTVNGQFPGPPLFVRKGEIVIVDVINKGNDNMTLHWHGVRQPRSPWWDGPEYITQCPIKPGGRFRYKVIFSKEEGTLWWHAHAAWNRATVHGPIVIFPKLGTSYPFPKPYKEVPIVLGEWWKSDVMQVYRQLLRSGGPPNVSDAITINGQPGDLYPCSKQGTFRLPVQRGKTYLLRIINAGMNENLFFAIAQHKITVVGIDASYTKPLTRNYIVIPPGQTIDALLEANRSPNHYYMAARAYSSGQGVAFDNTTATAILQYSGRYTPSSSPPLPNLPFFNNTAASVSFTGALRSLASKKHPAKVPLRLHTQLISTISVNTFPCRSINNSTCQGPNGTRLAASMNNISFVNPSISILQAYYQHMIKVFGESFPSRPPLIFNFTANFLPQQLQTPMPGTKVKLLDYKSSVELVLQGTNLVAGEDHPMHLHGHSFYVVGWGFGNFNKNKDPLRFNLIDPPLQNTALVPKNGWIAIRFQADNPGVWFMHCHLDRHLTWGMDTVFITKNGLSPGAQLVPPPADFPPC</sequence>
<evidence type="ECO:0000256" key="4">
    <source>
        <dbReference type="ARBA" id="ARBA00012297"/>
    </source>
</evidence>
<evidence type="ECO:0000256" key="5">
    <source>
        <dbReference type="ARBA" id="ARBA00022523"/>
    </source>
</evidence>
<dbReference type="InterPro" id="IPR034285">
    <property type="entry name" value="CuRO_2_LCC"/>
</dbReference>
<evidence type="ECO:0000256" key="11">
    <source>
        <dbReference type="ARBA" id="ARBA00023185"/>
    </source>
</evidence>
<dbReference type="InterPro" id="IPR034288">
    <property type="entry name" value="CuRO_1_LCC"/>
</dbReference>
<comment type="catalytic activity">
    <reaction evidence="1 12">
        <text>4 hydroquinone + O2 = 4 benzosemiquinone + 2 H2O</text>
        <dbReference type="Rhea" id="RHEA:11276"/>
        <dbReference type="ChEBI" id="CHEBI:15377"/>
        <dbReference type="ChEBI" id="CHEBI:15379"/>
        <dbReference type="ChEBI" id="CHEBI:17594"/>
        <dbReference type="ChEBI" id="CHEBI:17977"/>
        <dbReference type="EC" id="1.10.3.2"/>
    </reaction>
</comment>
<feature type="domain" description="Plastocyanin-like" evidence="14">
    <location>
        <begin position="418"/>
        <end position="551"/>
    </location>
</feature>
<feature type="chain" id="PRO_5040538693" description="Laccase" evidence="12">
    <location>
        <begin position="27"/>
        <end position="569"/>
    </location>
</feature>
<evidence type="ECO:0000259" key="13">
    <source>
        <dbReference type="Pfam" id="PF00394"/>
    </source>
</evidence>
<reference evidence="16" key="1">
    <citation type="journal article" date="2023" name="Plant J.">
        <title>The genome of the king protea, Protea cynaroides.</title>
        <authorList>
            <person name="Chang J."/>
            <person name="Duong T.A."/>
            <person name="Schoeman C."/>
            <person name="Ma X."/>
            <person name="Roodt D."/>
            <person name="Barker N."/>
            <person name="Li Z."/>
            <person name="Van de Peer Y."/>
            <person name="Mizrachi E."/>
        </authorList>
    </citation>
    <scope>NUCLEOTIDE SEQUENCE</scope>
    <source>
        <tissue evidence="16">Young leaves</tissue>
    </source>
</reference>
<feature type="signal peptide" evidence="12">
    <location>
        <begin position="1"/>
        <end position="26"/>
    </location>
</feature>
<keyword evidence="17" id="KW-1185">Reference proteome</keyword>
<evidence type="ECO:0000256" key="6">
    <source>
        <dbReference type="ARBA" id="ARBA00022525"/>
    </source>
</evidence>
<dbReference type="InterPro" id="IPR011707">
    <property type="entry name" value="Cu-oxidase-like_N"/>
</dbReference>
<evidence type="ECO:0000256" key="1">
    <source>
        <dbReference type="ARBA" id="ARBA00000349"/>
    </source>
</evidence>
<evidence type="ECO:0000313" key="17">
    <source>
        <dbReference type="Proteomes" id="UP001141806"/>
    </source>
</evidence>
<dbReference type="EC" id="1.10.3.2" evidence="4 12"/>
<feature type="domain" description="Plastocyanin-like" evidence="13">
    <location>
        <begin position="160"/>
        <end position="310"/>
    </location>
</feature>
<dbReference type="OrthoDB" id="2121828at2759"/>
<dbReference type="NCBIfam" id="TIGR03389">
    <property type="entry name" value="laccase"/>
    <property type="match status" value="1"/>
</dbReference>
<dbReference type="CDD" id="cd13875">
    <property type="entry name" value="CuRO_2_LCC_plant"/>
    <property type="match status" value="1"/>
</dbReference>
<protein>
    <recommendedName>
        <fullName evidence="4 12">Laccase</fullName>
        <ecNumber evidence="4 12">1.10.3.2</ecNumber>
    </recommendedName>
    <alternativeName>
        <fullName evidence="12">Benzenediol:oxygen oxidoreductase</fullName>
    </alternativeName>
    <alternativeName>
        <fullName evidence="12">Diphenol oxidase</fullName>
    </alternativeName>
    <alternativeName>
        <fullName evidence="12">Urishiol oxidase</fullName>
    </alternativeName>
</protein>
<comment type="cofactor">
    <cofactor evidence="12">
        <name>Cu cation</name>
        <dbReference type="ChEBI" id="CHEBI:23378"/>
    </cofactor>
    <text evidence="12">Binds 4 Cu cations per monomer.</text>
</comment>
<dbReference type="PANTHER" id="PTHR11709">
    <property type="entry name" value="MULTI-COPPER OXIDASE"/>
    <property type="match status" value="1"/>
</dbReference>
<comment type="subcellular location">
    <subcellularLocation>
        <location evidence="2 12">Secreted</location>
        <location evidence="2 12">Extracellular space</location>
        <location evidence="2 12">Apoplast</location>
    </subcellularLocation>
</comment>
<dbReference type="InterPro" id="IPR017761">
    <property type="entry name" value="Laccase"/>
</dbReference>
<accession>A0A9Q0JSF2</accession>